<keyword evidence="4" id="KW-1003">Cell membrane</keyword>
<evidence type="ECO:0000313" key="11">
    <source>
        <dbReference type="EMBL" id="MFD2212594.1"/>
    </source>
</evidence>
<dbReference type="EMBL" id="JBHUIK010000001">
    <property type="protein sequence ID" value="MFD2212594.1"/>
    <property type="molecule type" value="Genomic_DNA"/>
</dbReference>
<evidence type="ECO:0000256" key="3">
    <source>
        <dbReference type="ARBA" id="ARBA00022448"/>
    </source>
</evidence>
<evidence type="ECO:0000256" key="8">
    <source>
        <dbReference type="ARBA" id="ARBA00022967"/>
    </source>
</evidence>
<evidence type="ECO:0000313" key="12">
    <source>
        <dbReference type="Proteomes" id="UP001597318"/>
    </source>
</evidence>
<dbReference type="Gene3D" id="3.40.50.300">
    <property type="entry name" value="P-loop containing nucleotide triphosphate hydrolases"/>
    <property type="match status" value="1"/>
</dbReference>
<dbReference type="NCBIfam" id="TIGR01727">
    <property type="entry name" value="oligo_HPY"/>
    <property type="match status" value="1"/>
</dbReference>
<keyword evidence="12" id="KW-1185">Reference proteome</keyword>
<evidence type="ECO:0000256" key="4">
    <source>
        <dbReference type="ARBA" id="ARBA00022475"/>
    </source>
</evidence>
<keyword evidence="8" id="KW-1278">Translocase</keyword>
<name>A0ABW5BSQ6_9BACI</name>
<protein>
    <submittedName>
        <fullName evidence="11">ABC transporter ATP-binding protein</fullName>
    </submittedName>
</protein>
<sequence>MNDPLLEMKELSIVVKHTNQTIIQSLSFTIYSGDMVGIVGESGSGKSVTAQAILGSIPTSFNMGGSILFEGEYISFQKKNKFIGTEICYIPQDYSNGFSPFFKIGSQMNEQLATHTSLSKKQRKKRILDMLERVQLPAEKVYSSYHFELSGGQLQRVVIASAMILNPKLLICDEITTALDPKNADQIMQLLKDLQTQYNTAIIFISHQLHHVMNYCDQLAVMYGGEWMEYGLTTKIKKNPTHPYTQLLLNTIPTIKADAEHLQLIPGEPGEVNREGCPFATRCPYCEPVCLHSHVTLKGTPLHQVACHLVTTKEGEGTTSDSIKSPVYI</sequence>
<keyword evidence="7 11" id="KW-0067">ATP-binding</keyword>
<evidence type="ECO:0000256" key="9">
    <source>
        <dbReference type="ARBA" id="ARBA00023136"/>
    </source>
</evidence>
<dbReference type="RefSeq" id="WP_379049917.1">
    <property type="nucleotide sequence ID" value="NZ_JBHUIK010000001.1"/>
</dbReference>
<comment type="caution">
    <text evidence="11">The sequence shown here is derived from an EMBL/GenBank/DDBJ whole genome shotgun (WGS) entry which is preliminary data.</text>
</comment>
<keyword evidence="3" id="KW-0813">Transport</keyword>
<dbReference type="PROSITE" id="PS50893">
    <property type="entry name" value="ABC_TRANSPORTER_2"/>
    <property type="match status" value="1"/>
</dbReference>
<proteinExistence type="inferred from homology"/>
<dbReference type="InterPro" id="IPR013563">
    <property type="entry name" value="Oligopep_ABC_C"/>
</dbReference>
<dbReference type="CDD" id="cd03257">
    <property type="entry name" value="ABC_NikE_OppD_transporters"/>
    <property type="match status" value="1"/>
</dbReference>
<dbReference type="GO" id="GO:0005524">
    <property type="term" value="F:ATP binding"/>
    <property type="evidence" value="ECO:0007669"/>
    <property type="project" value="UniProtKB-KW"/>
</dbReference>
<evidence type="ECO:0000256" key="6">
    <source>
        <dbReference type="ARBA" id="ARBA00022741"/>
    </source>
</evidence>
<dbReference type="Proteomes" id="UP001597318">
    <property type="component" value="Unassembled WGS sequence"/>
</dbReference>
<evidence type="ECO:0000259" key="10">
    <source>
        <dbReference type="PROSITE" id="PS50893"/>
    </source>
</evidence>
<dbReference type="InterPro" id="IPR027417">
    <property type="entry name" value="P-loop_NTPase"/>
</dbReference>
<dbReference type="Pfam" id="PF00005">
    <property type="entry name" value="ABC_tran"/>
    <property type="match status" value="1"/>
</dbReference>
<dbReference type="PROSITE" id="PS00211">
    <property type="entry name" value="ABC_TRANSPORTER_1"/>
    <property type="match status" value="1"/>
</dbReference>
<dbReference type="PANTHER" id="PTHR43297">
    <property type="entry name" value="OLIGOPEPTIDE TRANSPORT ATP-BINDING PROTEIN APPD"/>
    <property type="match status" value="1"/>
</dbReference>
<dbReference type="Pfam" id="PF08352">
    <property type="entry name" value="oligo_HPY"/>
    <property type="match status" value="1"/>
</dbReference>
<comment type="similarity">
    <text evidence="2">Belongs to the ABC transporter superfamily.</text>
</comment>
<keyword evidence="9" id="KW-0472">Membrane</keyword>
<comment type="subcellular location">
    <subcellularLocation>
        <location evidence="1">Cell membrane</location>
        <topology evidence="1">Peripheral membrane protein</topology>
    </subcellularLocation>
</comment>
<reference evidence="12" key="1">
    <citation type="journal article" date="2019" name="Int. J. Syst. Evol. Microbiol.">
        <title>The Global Catalogue of Microorganisms (GCM) 10K type strain sequencing project: providing services to taxonomists for standard genome sequencing and annotation.</title>
        <authorList>
            <consortium name="The Broad Institute Genomics Platform"/>
            <consortium name="The Broad Institute Genome Sequencing Center for Infectious Disease"/>
            <person name="Wu L."/>
            <person name="Ma J."/>
        </authorList>
    </citation>
    <scope>NUCLEOTIDE SEQUENCE [LARGE SCALE GENOMIC DNA]</scope>
    <source>
        <strain evidence="12">CGMCC 1.15474</strain>
    </source>
</reference>
<dbReference type="InterPro" id="IPR003439">
    <property type="entry name" value="ABC_transporter-like_ATP-bd"/>
</dbReference>
<keyword evidence="5" id="KW-0997">Cell inner membrane</keyword>
<dbReference type="InterPro" id="IPR017871">
    <property type="entry name" value="ABC_transporter-like_CS"/>
</dbReference>
<evidence type="ECO:0000256" key="7">
    <source>
        <dbReference type="ARBA" id="ARBA00022840"/>
    </source>
</evidence>
<dbReference type="InterPro" id="IPR003593">
    <property type="entry name" value="AAA+_ATPase"/>
</dbReference>
<evidence type="ECO:0000256" key="1">
    <source>
        <dbReference type="ARBA" id="ARBA00004202"/>
    </source>
</evidence>
<evidence type="ECO:0000256" key="2">
    <source>
        <dbReference type="ARBA" id="ARBA00005417"/>
    </source>
</evidence>
<gene>
    <name evidence="11" type="ORF">ACFSKK_02575</name>
</gene>
<dbReference type="SMART" id="SM00382">
    <property type="entry name" value="AAA"/>
    <property type="match status" value="1"/>
</dbReference>
<dbReference type="PANTHER" id="PTHR43297:SF14">
    <property type="entry name" value="ATPASE AAA-TYPE CORE DOMAIN-CONTAINING PROTEIN"/>
    <property type="match status" value="1"/>
</dbReference>
<accession>A0ABW5BSQ6</accession>
<dbReference type="InterPro" id="IPR050388">
    <property type="entry name" value="ABC_Ni/Peptide_Import"/>
</dbReference>
<feature type="domain" description="ABC transporter" evidence="10">
    <location>
        <begin position="6"/>
        <end position="249"/>
    </location>
</feature>
<evidence type="ECO:0000256" key="5">
    <source>
        <dbReference type="ARBA" id="ARBA00022519"/>
    </source>
</evidence>
<keyword evidence="6" id="KW-0547">Nucleotide-binding</keyword>
<dbReference type="SUPFAM" id="SSF52540">
    <property type="entry name" value="P-loop containing nucleoside triphosphate hydrolases"/>
    <property type="match status" value="1"/>
</dbReference>
<organism evidence="11 12">
    <name type="scientific">Metabacillus endolithicus</name>
    <dbReference type="NCBI Taxonomy" id="1535204"/>
    <lineage>
        <taxon>Bacteria</taxon>
        <taxon>Bacillati</taxon>
        <taxon>Bacillota</taxon>
        <taxon>Bacilli</taxon>
        <taxon>Bacillales</taxon>
        <taxon>Bacillaceae</taxon>
        <taxon>Metabacillus</taxon>
    </lineage>
</organism>